<gene>
    <name evidence="2" type="ORF">D9X91_14245</name>
</gene>
<reference evidence="2 3" key="1">
    <citation type="submission" date="2018-10" db="EMBL/GenBank/DDBJ databases">
        <title>Falsibacillus sp. genome draft.</title>
        <authorList>
            <person name="Shi S."/>
        </authorList>
    </citation>
    <scope>NUCLEOTIDE SEQUENCE [LARGE SCALE GENOMIC DNA]</scope>
    <source>
        <strain evidence="2 3">GY 10110</strain>
    </source>
</reference>
<dbReference type="EMBL" id="RCVZ01000010">
    <property type="protein sequence ID" value="RLQ94222.1"/>
    <property type="molecule type" value="Genomic_DNA"/>
</dbReference>
<evidence type="ECO:0000313" key="3">
    <source>
        <dbReference type="Proteomes" id="UP000276770"/>
    </source>
</evidence>
<proteinExistence type="predicted"/>
<dbReference type="GO" id="GO:0016747">
    <property type="term" value="F:acyltransferase activity, transferring groups other than amino-acyl groups"/>
    <property type="evidence" value="ECO:0007669"/>
    <property type="project" value="InterPro"/>
</dbReference>
<dbReference type="Gene3D" id="1.10.1780.10">
    <property type="entry name" value="Clp, N-terminal domain"/>
    <property type="match status" value="1"/>
</dbReference>
<name>A0A3L7K0Q5_9BACI</name>
<dbReference type="Gene3D" id="3.40.630.30">
    <property type="match status" value="1"/>
</dbReference>
<dbReference type="Pfam" id="PF00583">
    <property type="entry name" value="Acetyltransf_1"/>
    <property type="match status" value="1"/>
</dbReference>
<dbReference type="PROSITE" id="PS51186">
    <property type="entry name" value="GNAT"/>
    <property type="match status" value="1"/>
</dbReference>
<dbReference type="InterPro" id="IPR004176">
    <property type="entry name" value="Clp_R_N"/>
</dbReference>
<dbReference type="Pfam" id="PF02861">
    <property type="entry name" value="Clp_N"/>
    <property type="match status" value="1"/>
</dbReference>
<dbReference type="SUPFAM" id="SSF55729">
    <property type="entry name" value="Acyl-CoA N-acyltransferases (Nat)"/>
    <property type="match status" value="1"/>
</dbReference>
<feature type="domain" description="N-acetyltransferase" evidence="1">
    <location>
        <begin position="157"/>
        <end position="281"/>
    </location>
</feature>
<dbReference type="Proteomes" id="UP000276770">
    <property type="component" value="Unassembled WGS sequence"/>
</dbReference>
<sequence length="281" mass="31694">MQVSTHRLTDRLKRVLTFAEEEGQGKVLQPVHLLIGSLREKSGVLGEILLKGDFDFLSLREFAGQPIGQTSTSNDFFQSRVSPKVNAIMEQAIEYMNRYNQIHLNEGHVLKALILSKQLDSILTSKQNEIILSHGTTSRDLITHLPSYTPPEKTSFIDIKRAEATDKQPLIDFIKKNFSNEWAETIEKGFNVNTQVPIFIALNDQQDIIGFACYDTYKKKKGYYGPMGVIQTERANGIGSNLVCTCLMEMKEIGYEYVVFGGAGPIEFYEKICNAVVIPKY</sequence>
<comment type="caution">
    <text evidence="2">The sequence shown here is derived from an EMBL/GenBank/DDBJ whole genome shotgun (WGS) entry which is preliminary data.</text>
</comment>
<dbReference type="InterPro" id="IPR000182">
    <property type="entry name" value="GNAT_dom"/>
</dbReference>
<organism evidence="2 3">
    <name type="scientific">Falsibacillus albus</name>
    <dbReference type="NCBI Taxonomy" id="2478915"/>
    <lineage>
        <taxon>Bacteria</taxon>
        <taxon>Bacillati</taxon>
        <taxon>Bacillota</taxon>
        <taxon>Bacilli</taxon>
        <taxon>Bacillales</taxon>
        <taxon>Bacillaceae</taxon>
        <taxon>Falsibacillus</taxon>
    </lineage>
</organism>
<keyword evidence="2" id="KW-0808">Transferase</keyword>
<evidence type="ECO:0000259" key="1">
    <source>
        <dbReference type="PROSITE" id="PS51186"/>
    </source>
</evidence>
<protein>
    <submittedName>
        <fullName evidence="2">GNAT family N-acetyltransferase</fullName>
    </submittedName>
</protein>
<evidence type="ECO:0000313" key="2">
    <source>
        <dbReference type="EMBL" id="RLQ94222.1"/>
    </source>
</evidence>
<dbReference type="InterPro" id="IPR036628">
    <property type="entry name" value="Clp_N_dom_sf"/>
</dbReference>
<accession>A0A3L7K0Q5</accession>
<keyword evidence="3" id="KW-1185">Reference proteome</keyword>
<dbReference type="RefSeq" id="WP_121681313.1">
    <property type="nucleotide sequence ID" value="NZ_RCVZ01000010.1"/>
</dbReference>
<dbReference type="SUPFAM" id="SSF81923">
    <property type="entry name" value="Double Clp-N motif"/>
    <property type="match status" value="1"/>
</dbReference>
<dbReference type="OrthoDB" id="4016818at2"/>
<dbReference type="InterPro" id="IPR016181">
    <property type="entry name" value="Acyl_CoA_acyltransferase"/>
</dbReference>
<dbReference type="AlphaFoldDB" id="A0A3L7K0Q5"/>